<dbReference type="InterPro" id="IPR000504">
    <property type="entry name" value="RRM_dom"/>
</dbReference>
<feature type="region of interest" description="Disordered" evidence="3">
    <location>
        <begin position="96"/>
        <end position="177"/>
    </location>
</feature>
<reference evidence="6" key="1">
    <citation type="journal article" date="2016" name="Nat. Commun.">
        <title>The Gonium pectorale genome demonstrates co-option of cell cycle regulation during the evolution of multicellularity.</title>
        <authorList>
            <person name="Hanschen E.R."/>
            <person name="Marriage T.N."/>
            <person name="Ferris P.J."/>
            <person name="Hamaji T."/>
            <person name="Toyoda A."/>
            <person name="Fujiyama A."/>
            <person name="Neme R."/>
            <person name="Noguchi H."/>
            <person name="Minakuchi Y."/>
            <person name="Suzuki M."/>
            <person name="Kawai-Toyooka H."/>
            <person name="Smith D.R."/>
            <person name="Sparks H."/>
            <person name="Anderson J."/>
            <person name="Bakaric R."/>
            <person name="Luria V."/>
            <person name="Karger A."/>
            <person name="Kirschner M.W."/>
            <person name="Durand P.M."/>
            <person name="Michod R.E."/>
            <person name="Nozaki H."/>
            <person name="Olson B.J."/>
        </authorList>
    </citation>
    <scope>NUCLEOTIDE SEQUENCE [LARGE SCALE GENOMIC DNA]</scope>
    <source>
        <strain evidence="6">NIES-2863</strain>
    </source>
</reference>
<dbReference type="STRING" id="33097.A0A150H083"/>
<dbReference type="InterPro" id="IPR052462">
    <property type="entry name" value="SLIRP/GR-RBP-like"/>
</dbReference>
<comment type="caution">
    <text evidence="5">The sequence shown here is derived from an EMBL/GenBank/DDBJ whole genome shotgun (WGS) entry which is preliminary data.</text>
</comment>
<keyword evidence="1 2" id="KW-0694">RNA-binding</keyword>
<evidence type="ECO:0000256" key="1">
    <source>
        <dbReference type="ARBA" id="ARBA00022884"/>
    </source>
</evidence>
<protein>
    <recommendedName>
        <fullName evidence="4">RRM domain-containing protein</fullName>
    </recommendedName>
</protein>
<dbReference type="EMBL" id="LSYV01000003">
    <property type="protein sequence ID" value="KXZ55529.1"/>
    <property type="molecule type" value="Genomic_DNA"/>
</dbReference>
<sequence length="177" mass="18535">MPGDEGDVPAEVPPSSRLCVKNIPKYVDEARLKEFFSAKGEVTDVKVLRTKDGRSRQLGFIGFKSVEEAAAAVRYYDRSYMDTMKLSVEYARKVGDGQLPRPWSKHSAGSTAQKKLAAAAGGAAAAPDGAANGGKGKAAAGKGKAKGEPRPEDGERPRLRGAKRGPRAGAGYGAGSE</sequence>
<dbReference type="OrthoDB" id="439639at2759"/>
<dbReference type="PANTHER" id="PTHR48027">
    <property type="entry name" value="HETEROGENEOUS NUCLEAR RIBONUCLEOPROTEIN 87F-RELATED"/>
    <property type="match status" value="1"/>
</dbReference>
<dbReference type="Gene3D" id="3.30.70.330">
    <property type="match status" value="1"/>
</dbReference>
<dbReference type="AlphaFoldDB" id="A0A150H083"/>
<evidence type="ECO:0000256" key="2">
    <source>
        <dbReference type="PROSITE-ProRule" id="PRU00176"/>
    </source>
</evidence>
<dbReference type="PROSITE" id="PS50102">
    <property type="entry name" value="RRM"/>
    <property type="match status" value="1"/>
</dbReference>
<name>A0A150H083_GONPE</name>
<organism evidence="5 6">
    <name type="scientific">Gonium pectorale</name>
    <name type="common">Green alga</name>
    <dbReference type="NCBI Taxonomy" id="33097"/>
    <lineage>
        <taxon>Eukaryota</taxon>
        <taxon>Viridiplantae</taxon>
        <taxon>Chlorophyta</taxon>
        <taxon>core chlorophytes</taxon>
        <taxon>Chlorophyceae</taxon>
        <taxon>CS clade</taxon>
        <taxon>Chlamydomonadales</taxon>
        <taxon>Volvocaceae</taxon>
        <taxon>Gonium</taxon>
    </lineage>
</organism>
<dbReference type="Proteomes" id="UP000075714">
    <property type="component" value="Unassembled WGS sequence"/>
</dbReference>
<feature type="compositionally biased region" description="Basic and acidic residues" evidence="3">
    <location>
        <begin position="145"/>
        <end position="158"/>
    </location>
</feature>
<dbReference type="SUPFAM" id="SSF54928">
    <property type="entry name" value="RNA-binding domain, RBD"/>
    <property type="match status" value="1"/>
</dbReference>
<feature type="domain" description="RRM" evidence="4">
    <location>
        <begin position="16"/>
        <end position="93"/>
    </location>
</feature>
<dbReference type="GO" id="GO:0003723">
    <property type="term" value="F:RNA binding"/>
    <property type="evidence" value="ECO:0007669"/>
    <property type="project" value="UniProtKB-UniRule"/>
</dbReference>
<keyword evidence="6" id="KW-1185">Reference proteome</keyword>
<dbReference type="InterPro" id="IPR035979">
    <property type="entry name" value="RBD_domain_sf"/>
</dbReference>
<evidence type="ECO:0000313" key="5">
    <source>
        <dbReference type="EMBL" id="KXZ55529.1"/>
    </source>
</evidence>
<evidence type="ECO:0000256" key="3">
    <source>
        <dbReference type="SAM" id="MobiDB-lite"/>
    </source>
</evidence>
<dbReference type="FunFam" id="3.30.70.330:FF:000738">
    <property type="entry name" value="RNA-binding motif protein 19"/>
    <property type="match status" value="1"/>
</dbReference>
<gene>
    <name evidence="5" type="ORF">GPECTOR_2g1078</name>
</gene>
<dbReference type="Pfam" id="PF00076">
    <property type="entry name" value="RRM_1"/>
    <property type="match status" value="1"/>
</dbReference>
<dbReference type="InterPro" id="IPR012677">
    <property type="entry name" value="Nucleotide-bd_a/b_plait_sf"/>
</dbReference>
<evidence type="ECO:0000313" key="6">
    <source>
        <dbReference type="Proteomes" id="UP000075714"/>
    </source>
</evidence>
<feature type="compositionally biased region" description="Low complexity" evidence="3">
    <location>
        <begin position="108"/>
        <end position="130"/>
    </location>
</feature>
<accession>A0A150H083</accession>
<evidence type="ECO:0000259" key="4">
    <source>
        <dbReference type="PROSITE" id="PS50102"/>
    </source>
</evidence>
<dbReference type="SMART" id="SM00360">
    <property type="entry name" value="RRM"/>
    <property type="match status" value="1"/>
</dbReference>
<proteinExistence type="predicted"/>
<dbReference type="CDD" id="cd12565">
    <property type="entry name" value="RRM1_MRD1"/>
    <property type="match status" value="1"/>
</dbReference>
<feature type="compositionally biased region" description="Gly residues" evidence="3">
    <location>
        <begin position="168"/>
        <end position="177"/>
    </location>
</feature>